<evidence type="ECO:0000256" key="3">
    <source>
        <dbReference type="ARBA" id="ARBA00022676"/>
    </source>
</evidence>
<keyword evidence="9" id="KW-1185">Reference proteome</keyword>
<dbReference type="Pfam" id="PF00201">
    <property type="entry name" value="UDPGT"/>
    <property type="match status" value="1"/>
</dbReference>
<accession>A0A3B6D8S9</accession>
<evidence type="ECO:0000313" key="9">
    <source>
        <dbReference type="Proteomes" id="UP000019116"/>
    </source>
</evidence>
<gene>
    <name evidence="8" type="primary">LOC123051194</name>
</gene>
<dbReference type="EnsemblPlants" id="TraesCS2D02G054900.2">
    <property type="protein sequence ID" value="TraesCS2D02G054900.2"/>
    <property type="gene ID" value="TraesCS2D02G054900"/>
</dbReference>
<dbReference type="PANTHER" id="PTHR11926:SF1554">
    <property type="entry name" value="UDP-GLYCOSYLTRANSFERASES DOMAIN-CONTAINING PROTEIN"/>
    <property type="match status" value="1"/>
</dbReference>
<protein>
    <recommendedName>
        <fullName evidence="7">Glycosyltransferase</fullName>
        <ecNumber evidence="7">2.4.1.-</ecNumber>
    </recommendedName>
</protein>
<reference evidence="8" key="2">
    <citation type="submission" date="2018-10" db="UniProtKB">
        <authorList>
            <consortium name="EnsemblPlants"/>
        </authorList>
    </citation>
    <scope>IDENTIFICATION</scope>
</reference>
<evidence type="ECO:0000256" key="6">
    <source>
        <dbReference type="RuleBase" id="RU003718"/>
    </source>
</evidence>
<sequence>MESRPAATASSCVGHGGGNEGATVLLLPFPGALGHTNPMLELGRRLAHHGLRPTFVTTRHVLSVTPPPGAPFHVAAISDGFDAGGFASCPDPAEYFSRLEAVGSETLRELLLSEEAAAVRVLVYDSHLPWAGRVARAAGVPTAALFTQPCAVNVVYGEVWAGRLALPVTDGRELLVHGALGLELGPEDVPPFVAAPEWLAVFLKTSIEQFDGLEDADDVLVNSFSDIEPKGVVFEVILIVDTMEIEQEVDYMKLTWRAKTIGPTLPSFYLGDDRLPSNKSYGFNIFVDDAACIDWLEKHSISSVVLVSNGSYANYDATQLEELGNGLCNSSKPFLWVVRSDEAHKLSEQLKVKCEKNGLIVSWCPQLEVLAHKAIGCFVTHCGWNSTLEAVVCGVPLVGIPHWADQPTIAKYVESMWGMGVRLRKSETGALRSAEVERCVREVMDGEKKDEYQRNATKWMKKAKKAMREGGTSDKHIIEFVAKYSSI</sequence>
<dbReference type="GO" id="GO:0005737">
    <property type="term" value="C:cytoplasm"/>
    <property type="evidence" value="ECO:0000318"/>
    <property type="project" value="GO_Central"/>
</dbReference>
<dbReference type="FunFam" id="3.40.50.2000:FF:000057">
    <property type="entry name" value="Glycosyltransferase"/>
    <property type="match status" value="1"/>
</dbReference>
<dbReference type="Gene3D" id="3.40.50.2000">
    <property type="entry name" value="Glycogen Phosphorylase B"/>
    <property type="match status" value="2"/>
</dbReference>
<dbReference type="InterPro" id="IPR002213">
    <property type="entry name" value="UDP_glucos_trans"/>
</dbReference>
<dbReference type="PROSITE" id="PS00375">
    <property type="entry name" value="UDPGT"/>
    <property type="match status" value="1"/>
</dbReference>
<dbReference type="EC" id="2.4.1.-" evidence="7"/>
<reference evidence="8" key="1">
    <citation type="submission" date="2018-08" db="EMBL/GenBank/DDBJ databases">
        <authorList>
            <person name="Rossello M."/>
        </authorList>
    </citation>
    <scope>NUCLEOTIDE SEQUENCE [LARGE SCALE GENOMIC DNA]</scope>
    <source>
        <strain evidence="8">cv. Chinese Spring</strain>
    </source>
</reference>
<evidence type="ECO:0000256" key="4">
    <source>
        <dbReference type="ARBA" id="ARBA00022679"/>
    </source>
</evidence>
<evidence type="ECO:0000256" key="5">
    <source>
        <dbReference type="ARBA" id="ARBA00058521"/>
    </source>
</evidence>
<dbReference type="SUPFAM" id="SSF53756">
    <property type="entry name" value="UDP-Glycosyltransferase/glycogen phosphorylase"/>
    <property type="match status" value="1"/>
</dbReference>
<dbReference type="STRING" id="4565.A0A3B6D8S9"/>
<dbReference type="OrthoDB" id="678493at2759"/>
<dbReference type="AlphaFoldDB" id="A0A3B6D8S9"/>
<evidence type="ECO:0000256" key="2">
    <source>
        <dbReference type="ARBA" id="ARBA00022575"/>
    </source>
</evidence>
<dbReference type="Proteomes" id="UP000019116">
    <property type="component" value="Chromosome 2D"/>
</dbReference>
<dbReference type="InterPro" id="IPR035595">
    <property type="entry name" value="UDP_glycos_trans_CS"/>
</dbReference>
<dbReference type="GO" id="GO:0080043">
    <property type="term" value="F:quercetin 3-O-glucosyltransferase activity"/>
    <property type="evidence" value="ECO:0000318"/>
    <property type="project" value="GO_Central"/>
</dbReference>
<evidence type="ECO:0000256" key="1">
    <source>
        <dbReference type="ARBA" id="ARBA00009995"/>
    </source>
</evidence>
<comment type="similarity">
    <text evidence="1 6">Belongs to the UDP-glycosyltransferase family.</text>
</comment>
<dbReference type="SMR" id="A0A3B6D8S9"/>
<dbReference type="Gramene" id="TraesCS2D03G0106000.2">
    <property type="protein sequence ID" value="TraesCS2D03G0106000.2.CDS"/>
    <property type="gene ID" value="TraesCS2D03G0106000"/>
</dbReference>
<keyword evidence="3 6" id="KW-0328">Glycosyltransferase</keyword>
<dbReference type="FunFam" id="3.40.50.2000:FF:000019">
    <property type="entry name" value="Glycosyltransferase"/>
    <property type="match status" value="1"/>
</dbReference>
<evidence type="ECO:0000313" key="8">
    <source>
        <dbReference type="EnsemblPlants" id="TraesCS2D02G054900.2"/>
    </source>
</evidence>
<dbReference type="GO" id="GO:0098754">
    <property type="term" value="P:detoxification"/>
    <property type="evidence" value="ECO:0000318"/>
    <property type="project" value="GO_Central"/>
</dbReference>
<dbReference type="Gramene" id="TraesCS2D02G054900.2">
    <property type="protein sequence ID" value="TraesCS2D02G054900.2"/>
    <property type="gene ID" value="TraesCS2D02G054900"/>
</dbReference>
<dbReference type="GO" id="GO:0080044">
    <property type="term" value="F:quercetin 7-O-glucosyltransferase activity"/>
    <property type="evidence" value="ECO:0000318"/>
    <property type="project" value="GO_Central"/>
</dbReference>
<keyword evidence="4 6" id="KW-0808">Transferase</keyword>
<evidence type="ECO:0000256" key="7">
    <source>
        <dbReference type="RuleBase" id="RU362057"/>
    </source>
</evidence>
<keyword evidence="2" id="KW-0216">Detoxification</keyword>
<dbReference type="PANTHER" id="PTHR11926">
    <property type="entry name" value="GLUCOSYL/GLUCURONOSYL TRANSFERASES"/>
    <property type="match status" value="1"/>
</dbReference>
<name>A0A3B6D8S9_WHEAT</name>
<dbReference type="CDD" id="cd03784">
    <property type="entry name" value="GT1_Gtf-like"/>
    <property type="match status" value="1"/>
</dbReference>
<organism evidence="8">
    <name type="scientific">Triticum aestivum</name>
    <name type="common">Wheat</name>
    <dbReference type="NCBI Taxonomy" id="4565"/>
    <lineage>
        <taxon>Eukaryota</taxon>
        <taxon>Viridiplantae</taxon>
        <taxon>Streptophyta</taxon>
        <taxon>Embryophyta</taxon>
        <taxon>Tracheophyta</taxon>
        <taxon>Spermatophyta</taxon>
        <taxon>Magnoliopsida</taxon>
        <taxon>Liliopsida</taxon>
        <taxon>Poales</taxon>
        <taxon>Poaceae</taxon>
        <taxon>BOP clade</taxon>
        <taxon>Pooideae</taxon>
        <taxon>Triticodae</taxon>
        <taxon>Triticeae</taxon>
        <taxon>Triticinae</taxon>
        <taxon>Triticum</taxon>
    </lineage>
</organism>
<proteinExistence type="inferred from homology"/>
<comment type="function">
    <text evidence="5">Involved in the detoxification of the Fusarium mycotoxin deoxynivalenol by the transfer of glucose from UDP-D-glucose to the hydroxyl group at C-3, forming deoxynivalenol-3-O-beta-D-glucoside.</text>
</comment>